<feature type="chain" id="PRO_5038137873" description="MipA/OmpV family protein" evidence="7">
    <location>
        <begin position="28"/>
        <end position="288"/>
    </location>
</feature>
<evidence type="ECO:0000256" key="2">
    <source>
        <dbReference type="ARBA" id="ARBA00005722"/>
    </source>
</evidence>
<gene>
    <name evidence="8" type="ORF">GCM10010990_23370</name>
</gene>
<accession>A0A917DUZ9</accession>
<keyword evidence="3 7" id="KW-0732">Signal</keyword>
<proteinExistence type="inferred from homology"/>
<evidence type="ECO:0000313" key="8">
    <source>
        <dbReference type="EMBL" id="GGD73057.1"/>
    </source>
</evidence>
<keyword evidence="9" id="KW-1185">Reference proteome</keyword>
<name>A0A917DUZ9_9SPHN</name>
<evidence type="ECO:0000313" key="9">
    <source>
        <dbReference type="Proteomes" id="UP000612349"/>
    </source>
</evidence>
<evidence type="ECO:0000256" key="3">
    <source>
        <dbReference type="ARBA" id="ARBA00022729"/>
    </source>
</evidence>
<comment type="caution">
    <text evidence="8">The sequence shown here is derived from an EMBL/GenBank/DDBJ whole genome shotgun (WGS) entry which is preliminary data.</text>
</comment>
<evidence type="ECO:0000256" key="1">
    <source>
        <dbReference type="ARBA" id="ARBA00004442"/>
    </source>
</evidence>
<feature type="region of interest" description="Disordered" evidence="6">
    <location>
        <begin position="28"/>
        <end position="55"/>
    </location>
</feature>
<evidence type="ECO:0008006" key="10">
    <source>
        <dbReference type="Google" id="ProtNLM"/>
    </source>
</evidence>
<protein>
    <recommendedName>
        <fullName evidence="10">MipA/OmpV family protein</fullName>
    </recommendedName>
</protein>
<evidence type="ECO:0000256" key="7">
    <source>
        <dbReference type="SAM" id="SignalP"/>
    </source>
</evidence>
<dbReference type="Proteomes" id="UP000612349">
    <property type="component" value="Unassembled WGS sequence"/>
</dbReference>
<dbReference type="Pfam" id="PF06629">
    <property type="entry name" value="MipA"/>
    <property type="match status" value="1"/>
</dbReference>
<evidence type="ECO:0000256" key="4">
    <source>
        <dbReference type="ARBA" id="ARBA00023136"/>
    </source>
</evidence>
<dbReference type="EMBL" id="BMIP01000005">
    <property type="protein sequence ID" value="GGD73057.1"/>
    <property type="molecule type" value="Genomic_DNA"/>
</dbReference>
<dbReference type="GO" id="GO:0009279">
    <property type="term" value="C:cell outer membrane"/>
    <property type="evidence" value="ECO:0007669"/>
    <property type="project" value="UniProtKB-SubCell"/>
</dbReference>
<keyword evidence="4" id="KW-0472">Membrane</keyword>
<feature type="compositionally biased region" description="Low complexity" evidence="6">
    <location>
        <begin position="33"/>
        <end position="48"/>
    </location>
</feature>
<sequence length="288" mass="30110">MKTTRAATAPAAMLAICALALPGSAYADESSDTESATESAAVDAAAIQPAPPPEKRAHRYRIALGPGFGTPYPGADHMNFSPYIDLDRARGTDYFAHESPDESFSVPIFSRSGFSIGPSLALVGKRKQSDAPGMDVVKRSVELGGAAQLEVGEHLYGFAEVRKAVSGHDGWVAQAGVDYVMRDRDDWLISFGPRVKWGDGKQTGAYFDVTPQEAIATGLPEYDAGSGIQGVGATLGADFAIGGPWGVAGYASYVRLVGDAASSPVTRAFGSKDQFGVGVALSYSFTTD</sequence>
<dbReference type="PANTHER" id="PTHR38776:SF1">
    <property type="entry name" value="MLTA-INTERACTING PROTEIN-RELATED"/>
    <property type="match status" value="1"/>
</dbReference>
<comment type="similarity">
    <text evidence="2">Belongs to the MipA/OmpV family.</text>
</comment>
<comment type="subcellular location">
    <subcellularLocation>
        <location evidence="1">Cell outer membrane</location>
    </subcellularLocation>
</comment>
<evidence type="ECO:0000256" key="5">
    <source>
        <dbReference type="ARBA" id="ARBA00023237"/>
    </source>
</evidence>
<reference evidence="8" key="2">
    <citation type="submission" date="2020-09" db="EMBL/GenBank/DDBJ databases">
        <authorList>
            <person name="Sun Q."/>
            <person name="Zhou Y."/>
        </authorList>
    </citation>
    <scope>NUCLEOTIDE SEQUENCE</scope>
    <source>
        <strain evidence="8">CGMCC 1.15360</strain>
    </source>
</reference>
<reference evidence="8" key="1">
    <citation type="journal article" date="2014" name="Int. J. Syst. Evol. Microbiol.">
        <title>Complete genome sequence of Corynebacterium casei LMG S-19264T (=DSM 44701T), isolated from a smear-ripened cheese.</title>
        <authorList>
            <consortium name="US DOE Joint Genome Institute (JGI-PGF)"/>
            <person name="Walter F."/>
            <person name="Albersmeier A."/>
            <person name="Kalinowski J."/>
            <person name="Ruckert C."/>
        </authorList>
    </citation>
    <scope>NUCLEOTIDE SEQUENCE</scope>
    <source>
        <strain evidence="8">CGMCC 1.15360</strain>
    </source>
</reference>
<dbReference type="RefSeq" id="WP_066777363.1">
    <property type="nucleotide sequence ID" value="NZ_BMIP01000005.1"/>
</dbReference>
<evidence type="ECO:0000256" key="6">
    <source>
        <dbReference type="SAM" id="MobiDB-lite"/>
    </source>
</evidence>
<feature type="signal peptide" evidence="7">
    <location>
        <begin position="1"/>
        <end position="27"/>
    </location>
</feature>
<dbReference type="PANTHER" id="PTHR38776">
    <property type="entry name" value="MLTA-INTERACTING PROTEIN-RELATED"/>
    <property type="match status" value="1"/>
</dbReference>
<dbReference type="AlphaFoldDB" id="A0A917DUZ9"/>
<keyword evidence="5" id="KW-0998">Cell outer membrane</keyword>
<dbReference type="InterPro" id="IPR010583">
    <property type="entry name" value="MipA"/>
</dbReference>
<organism evidence="8 9">
    <name type="scientific">Croceicoccus mobilis</name>
    <dbReference type="NCBI Taxonomy" id="1703339"/>
    <lineage>
        <taxon>Bacteria</taxon>
        <taxon>Pseudomonadati</taxon>
        <taxon>Pseudomonadota</taxon>
        <taxon>Alphaproteobacteria</taxon>
        <taxon>Sphingomonadales</taxon>
        <taxon>Erythrobacteraceae</taxon>
        <taxon>Croceicoccus</taxon>
    </lineage>
</organism>